<evidence type="ECO:0000256" key="1">
    <source>
        <dbReference type="SAM" id="MobiDB-lite"/>
    </source>
</evidence>
<comment type="caution">
    <text evidence="2">The sequence shown here is derived from an EMBL/GenBank/DDBJ whole genome shotgun (WGS) entry which is preliminary data.</text>
</comment>
<evidence type="ECO:0000313" key="2">
    <source>
        <dbReference type="EMBL" id="GLC60757.1"/>
    </source>
</evidence>
<keyword evidence="3" id="KW-1185">Reference proteome</keyword>
<organism evidence="2 3">
    <name type="scientific">Pleodorina starrii</name>
    <dbReference type="NCBI Taxonomy" id="330485"/>
    <lineage>
        <taxon>Eukaryota</taxon>
        <taxon>Viridiplantae</taxon>
        <taxon>Chlorophyta</taxon>
        <taxon>core chlorophytes</taxon>
        <taxon>Chlorophyceae</taxon>
        <taxon>CS clade</taxon>
        <taxon>Chlamydomonadales</taxon>
        <taxon>Volvocaceae</taxon>
        <taxon>Pleodorina</taxon>
    </lineage>
</organism>
<dbReference type="AlphaFoldDB" id="A0A9W6BZL9"/>
<accession>A0A9W6BZL9</accession>
<dbReference type="Proteomes" id="UP001165080">
    <property type="component" value="Unassembled WGS sequence"/>
</dbReference>
<feature type="region of interest" description="Disordered" evidence="1">
    <location>
        <begin position="42"/>
        <end position="68"/>
    </location>
</feature>
<evidence type="ECO:0000313" key="3">
    <source>
        <dbReference type="Proteomes" id="UP001165080"/>
    </source>
</evidence>
<sequence>MDAVAQPAAVAVVAGPVAAGAQPAVAVVAGAVVGGVADTAAPTTGPATTATAGCAPSSVHRTGDDRDSGWLRTSVHGIGDHRDGWLRTVNHSTGDHRDGWLLTSEFCMMYLSSTCFIAKVEFCLQA</sequence>
<reference evidence="2 3" key="1">
    <citation type="journal article" date="2023" name="Commun. Biol.">
        <title>Reorganization of the ancestral sex-determining regions during the evolution of trioecy in Pleodorina starrii.</title>
        <authorList>
            <person name="Takahashi K."/>
            <person name="Suzuki S."/>
            <person name="Kawai-Toyooka H."/>
            <person name="Yamamoto K."/>
            <person name="Hamaji T."/>
            <person name="Ootsuki R."/>
            <person name="Yamaguchi H."/>
            <person name="Kawachi M."/>
            <person name="Higashiyama T."/>
            <person name="Nozaki H."/>
        </authorList>
    </citation>
    <scope>NUCLEOTIDE SEQUENCE [LARGE SCALE GENOMIC DNA]</scope>
    <source>
        <strain evidence="2 3">NIES-4479</strain>
    </source>
</reference>
<feature type="compositionally biased region" description="Low complexity" evidence="1">
    <location>
        <begin position="42"/>
        <end position="56"/>
    </location>
</feature>
<dbReference type="EMBL" id="BRXU01000038">
    <property type="protein sequence ID" value="GLC60757.1"/>
    <property type="molecule type" value="Genomic_DNA"/>
</dbReference>
<name>A0A9W6BZL9_9CHLO</name>
<proteinExistence type="predicted"/>
<protein>
    <submittedName>
        <fullName evidence="2">Uncharacterized protein</fullName>
    </submittedName>
</protein>
<gene>
    <name evidence="2" type="primary">PLEST007890</name>
    <name evidence="2" type="ORF">PLESTB_001667400</name>
</gene>